<evidence type="ECO:0000256" key="7">
    <source>
        <dbReference type="SAM" id="Phobius"/>
    </source>
</evidence>
<dbReference type="EMBL" id="JBHUCP010000023">
    <property type="protein sequence ID" value="MFD1533074.1"/>
    <property type="molecule type" value="Genomic_DNA"/>
</dbReference>
<proteinExistence type="predicted"/>
<dbReference type="InterPro" id="IPR050171">
    <property type="entry name" value="MFS_Transporters"/>
</dbReference>
<protein>
    <submittedName>
        <fullName evidence="9">MFS transporter</fullName>
    </submittedName>
</protein>
<evidence type="ECO:0000313" key="9">
    <source>
        <dbReference type="EMBL" id="MFD1533074.1"/>
    </source>
</evidence>
<dbReference type="SUPFAM" id="SSF103473">
    <property type="entry name" value="MFS general substrate transporter"/>
    <property type="match status" value="1"/>
</dbReference>
<feature type="transmembrane region" description="Helical" evidence="7">
    <location>
        <begin position="348"/>
        <end position="370"/>
    </location>
</feature>
<comment type="caution">
    <text evidence="9">The sequence shown here is derived from an EMBL/GenBank/DDBJ whole genome shotgun (WGS) entry which is preliminary data.</text>
</comment>
<feature type="transmembrane region" description="Helical" evidence="7">
    <location>
        <begin position="56"/>
        <end position="74"/>
    </location>
</feature>
<organism evidence="9 10">
    <name type="scientific">Pseudonocardia aurantiaca</name>
    <dbReference type="NCBI Taxonomy" id="75290"/>
    <lineage>
        <taxon>Bacteria</taxon>
        <taxon>Bacillati</taxon>
        <taxon>Actinomycetota</taxon>
        <taxon>Actinomycetes</taxon>
        <taxon>Pseudonocardiales</taxon>
        <taxon>Pseudonocardiaceae</taxon>
        <taxon>Pseudonocardia</taxon>
    </lineage>
</organism>
<keyword evidence="4 7" id="KW-0812">Transmembrane</keyword>
<evidence type="ECO:0000313" key="10">
    <source>
        <dbReference type="Proteomes" id="UP001597145"/>
    </source>
</evidence>
<dbReference type="PANTHER" id="PTHR23517">
    <property type="entry name" value="RESISTANCE PROTEIN MDTM, PUTATIVE-RELATED-RELATED"/>
    <property type="match status" value="1"/>
</dbReference>
<dbReference type="Proteomes" id="UP001597145">
    <property type="component" value="Unassembled WGS sequence"/>
</dbReference>
<dbReference type="Pfam" id="PF07690">
    <property type="entry name" value="MFS_1"/>
    <property type="match status" value="1"/>
</dbReference>
<name>A0ABW4FRH5_9PSEU</name>
<evidence type="ECO:0000259" key="8">
    <source>
        <dbReference type="PROSITE" id="PS50850"/>
    </source>
</evidence>
<dbReference type="InterPro" id="IPR020846">
    <property type="entry name" value="MFS_dom"/>
</dbReference>
<evidence type="ECO:0000256" key="1">
    <source>
        <dbReference type="ARBA" id="ARBA00004651"/>
    </source>
</evidence>
<keyword evidence="6 7" id="KW-0472">Membrane</keyword>
<feature type="transmembrane region" description="Helical" evidence="7">
    <location>
        <begin position="313"/>
        <end position="336"/>
    </location>
</feature>
<feature type="transmembrane region" description="Helical" evidence="7">
    <location>
        <begin position="28"/>
        <end position="50"/>
    </location>
</feature>
<feature type="domain" description="Major facilitator superfamily (MFS) profile" evidence="8">
    <location>
        <begin position="21"/>
        <end position="399"/>
    </location>
</feature>
<keyword evidence="2" id="KW-0813">Transport</keyword>
<gene>
    <name evidence="9" type="ORF">ACFSCY_26980</name>
</gene>
<comment type="subcellular location">
    <subcellularLocation>
        <location evidence="1">Cell membrane</location>
        <topology evidence="1">Multi-pass membrane protein</topology>
    </subcellularLocation>
</comment>
<dbReference type="InterPro" id="IPR011701">
    <property type="entry name" value="MFS"/>
</dbReference>
<feature type="transmembrane region" description="Helical" evidence="7">
    <location>
        <begin position="149"/>
        <end position="171"/>
    </location>
</feature>
<dbReference type="PROSITE" id="PS50850">
    <property type="entry name" value="MFS"/>
    <property type="match status" value="1"/>
</dbReference>
<dbReference type="Gene3D" id="1.20.1250.20">
    <property type="entry name" value="MFS general substrate transporter like domains"/>
    <property type="match status" value="2"/>
</dbReference>
<reference evidence="10" key="1">
    <citation type="journal article" date="2019" name="Int. J. Syst. Evol. Microbiol.">
        <title>The Global Catalogue of Microorganisms (GCM) 10K type strain sequencing project: providing services to taxonomists for standard genome sequencing and annotation.</title>
        <authorList>
            <consortium name="The Broad Institute Genomics Platform"/>
            <consortium name="The Broad Institute Genome Sequencing Center for Infectious Disease"/>
            <person name="Wu L."/>
            <person name="Ma J."/>
        </authorList>
    </citation>
    <scope>NUCLEOTIDE SEQUENCE [LARGE SCALE GENOMIC DNA]</scope>
    <source>
        <strain evidence="10">JCM 12165</strain>
    </source>
</reference>
<accession>A0ABW4FRH5</accession>
<evidence type="ECO:0000256" key="2">
    <source>
        <dbReference type="ARBA" id="ARBA00022448"/>
    </source>
</evidence>
<feature type="transmembrane region" description="Helical" evidence="7">
    <location>
        <begin position="116"/>
        <end position="137"/>
    </location>
</feature>
<evidence type="ECO:0000256" key="5">
    <source>
        <dbReference type="ARBA" id="ARBA00022989"/>
    </source>
</evidence>
<keyword evidence="10" id="KW-1185">Reference proteome</keyword>
<keyword evidence="5 7" id="KW-1133">Transmembrane helix</keyword>
<dbReference type="InterPro" id="IPR036259">
    <property type="entry name" value="MFS_trans_sf"/>
</dbReference>
<dbReference type="RefSeq" id="WP_343983289.1">
    <property type="nucleotide sequence ID" value="NZ_BAAAJG010000016.1"/>
</dbReference>
<keyword evidence="3" id="KW-1003">Cell membrane</keyword>
<feature type="transmembrane region" description="Helical" evidence="7">
    <location>
        <begin position="376"/>
        <end position="395"/>
    </location>
</feature>
<feature type="transmembrane region" description="Helical" evidence="7">
    <location>
        <begin position="86"/>
        <end position="110"/>
    </location>
</feature>
<feature type="transmembrane region" description="Helical" evidence="7">
    <location>
        <begin position="224"/>
        <end position="249"/>
    </location>
</feature>
<evidence type="ECO:0000256" key="4">
    <source>
        <dbReference type="ARBA" id="ARBA00022692"/>
    </source>
</evidence>
<feature type="transmembrane region" description="Helical" evidence="7">
    <location>
        <begin position="177"/>
        <end position="199"/>
    </location>
</feature>
<feature type="transmembrane region" description="Helical" evidence="7">
    <location>
        <begin position="288"/>
        <end position="307"/>
    </location>
</feature>
<evidence type="ECO:0000256" key="6">
    <source>
        <dbReference type="ARBA" id="ARBA00023136"/>
    </source>
</evidence>
<feature type="transmembrane region" description="Helical" evidence="7">
    <location>
        <begin position="255"/>
        <end position="276"/>
    </location>
</feature>
<sequence>MTAGSVPRTAPRQTAPDQRSLRRRFHGVVLLAGVGFGLTAPFTALLVTALGGHPAWAAYVVASMGLSLLLVDVSGTRFVPRLESRAALTASMLVFGVGSLLSAVTTSWVVVGLARVLQGFGAALFMGGGVLLAVRLADEEEHGGAIGTFNAAWFAGVAFGPLGGGLVAATVPGADGLRLLFAVCAVVNVLGAVAAWRLLPRVPSRLRPRIGLPRGLGVRGARRWSVLVLAGLGQAVRSGLALTLIPLLGEQLGMGWVPLGTALFALAVADVSVMHFGTRWADRRGRRVPLALALAWGALVTAGLAAVGDPVLFTLGALAAGVTVGATWVLPVAMTVDLAADREPALAAYRIASDVGMLAGGLLAGAGIAAAGIDGALLGMAGLLLAGLVLALAVGETASRPTSAPPLEEPVPLPPIEQFAVLADNQDISLTPERLAQAHAAHTRYRADLERLRALPLPFTEPVTEPSTALAWIQQGGRP</sequence>
<evidence type="ECO:0000256" key="3">
    <source>
        <dbReference type="ARBA" id="ARBA00022475"/>
    </source>
</evidence>